<dbReference type="OrthoDB" id="10000533at2759"/>
<dbReference type="AlphaFoldDB" id="A0A409WD15"/>
<dbReference type="PANTHER" id="PTHR48079:SF3">
    <property type="entry name" value="NAD-DEPENDENT EPIMERASE_DEHYDRATASE DOMAIN-CONTAINING PROTEIN"/>
    <property type="match status" value="1"/>
</dbReference>
<comment type="caution">
    <text evidence="2">The sequence shown here is derived from an EMBL/GenBank/DDBJ whole genome shotgun (WGS) entry which is preliminary data.</text>
</comment>
<dbReference type="InterPro" id="IPR051783">
    <property type="entry name" value="NAD(P)-dependent_oxidoreduct"/>
</dbReference>
<proteinExistence type="predicted"/>
<dbReference type="Proteomes" id="UP000284706">
    <property type="component" value="Unassembled WGS sequence"/>
</dbReference>
<dbReference type="InterPro" id="IPR036291">
    <property type="entry name" value="NAD(P)-bd_dom_sf"/>
</dbReference>
<dbReference type="GO" id="GO:0005737">
    <property type="term" value="C:cytoplasm"/>
    <property type="evidence" value="ECO:0007669"/>
    <property type="project" value="TreeGrafter"/>
</dbReference>
<dbReference type="SUPFAM" id="SSF51735">
    <property type="entry name" value="NAD(P)-binding Rossmann-fold domains"/>
    <property type="match status" value="1"/>
</dbReference>
<dbReference type="STRING" id="231916.A0A409WD15"/>
<protein>
    <recommendedName>
        <fullName evidence="1">NAD(P)-binding domain-containing protein</fullName>
    </recommendedName>
</protein>
<dbReference type="GO" id="GO:0004029">
    <property type="term" value="F:aldehyde dehydrogenase (NAD+) activity"/>
    <property type="evidence" value="ECO:0007669"/>
    <property type="project" value="TreeGrafter"/>
</dbReference>
<dbReference type="Pfam" id="PF13460">
    <property type="entry name" value="NAD_binding_10"/>
    <property type="match status" value="1"/>
</dbReference>
<evidence type="ECO:0000259" key="1">
    <source>
        <dbReference type="Pfam" id="PF13460"/>
    </source>
</evidence>
<sequence>MKIYGYSLLTLSASGFIGFPAAQALVRAGHYVVGQTRSAEKAKQLAVEEIIPLVADVTNPSQWIEIVKDLDAVIDCVGGDVKSLGEIIFTAVREAAQTHRPQGAPKLTYIYTSGAWVHGDNRTDIVTDTTPIVKSADLVAWRPEHERQVAHDTILNGFVIRPALMYGRSASIFALFFKSAAEGKVWFPGTPGGRLAVLHTDDLADLYVKATERAVLCGGLIIDAANDTTESTDDFLRALVEVSGASGPYEYTQPTNLFEVAIGTTVLLRPYLAKSLLGWQPRKPGLIDGLPVYYGAWKAHEKL</sequence>
<keyword evidence="3" id="KW-1185">Reference proteome</keyword>
<accession>A0A409WD15</accession>
<dbReference type="InterPro" id="IPR016040">
    <property type="entry name" value="NAD(P)-bd_dom"/>
</dbReference>
<organism evidence="2 3">
    <name type="scientific">Gymnopilus dilepis</name>
    <dbReference type="NCBI Taxonomy" id="231916"/>
    <lineage>
        <taxon>Eukaryota</taxon>
        <taxon>Fungi</taxon>
        <taxon>Dikarya</taxon>
        <taxon>Basidiomycota</taxon>
        <taxon>Agaricomycotina</taxon>
        <taxon>Agaricomycetes</taxon>
        <taxon>Agaricomycetidae</taxon>
        <taxon>Agaricales</taxon>
        <taxon>Agaricineae</taxon>
        <taxon>Hymenogastraceae</taxon>
        <taxon>Gymnopilus</taxon>
    </lineage>
</organism>
<evidence type="ECO:0000313" key="3">
    <source>
        <dbReference type="Proteomes" id="UP000284706"/>
    </source>
</evidence>
<dbReference type="PANTHER" id="PTHR48079">
    <property type="entry name" value="PROTEIN YEEZ"/>
    <property type="match status" value="1"/>
</dbReference>
<name>A0A409WD15_9AGAR</name>
<dbReference type="EMBL" id="NHYE01005166">
    <property type="protein sequence ID" value="PPQ76381.1"/>
    <property type="molecule type" value="Genomic_DNA"/>
</dbReference>
<dbReference type="Gene3D" id="3.40.50.720">
    <property type="entry name" value="NAD(P)-binding Rossmann-like Domain"/>
    <property type="match status" value="1"/>
</dbReference>
<dbReference type="InParanoid" id="A0A409WD15"/>
<feature type="domain" description="NAD(P)-binding" evidence="1">
    <location>
        <begin position="13"/>
        <end position="99"/>
    </location>
</feature>
<evidence type="ECO:0000313" key="2">
    <source>
        <dbReference type="EMBL" id="PPQ76381.1"/>
    </source>
</evidence>
<reference evidence="2 3" key="1">
    <citation type="journal article" date="2018" name="Evol. Lett.">
        <title>Horizontal gene cluster transfer increased hallucinogenic mushroom diversity.</title>
        <authorList>
            <person name="Reynolds H.T."/>
            <person name="Vijayakumar V."/>
            <person name="Gluck-Thaler E."/>
            <person name="Korotkin H.B."/>
            <person name="Matheny P.B."/>
            <person name="Slot J.C."/>
        </authorList>
    </citation>
    <scope>NUCLEOTIDE SEQUENCE [LARGE SCALE GENOMIC DNA]</scope>
    <source>
        <strain evidence="2 3">SRW20</strain>
    </source>
</reference>
<gene>
    <name evidence="2" type="ORF">CVT26_015389</name>
</gene>